<dbReference type="NCBIfam" id="TIGR02167">
    <property type="entry name" value="Liste_lipo_26"/>
    <property type="match status" value="2"/>
</dbReference>
<dbReference type="CDD" id="cd11304">
    <property type="entry name" value="Cadherin_repeat"/>
    <property type="match status" value="1"/>
</dbReference>
<dbReference type="AlphaFoldDB" id="A0A2A4G7A5"/>
<dbReference type="Gene3D" id="2.60.40.60">
    <property type="entry name" value="Cadherins"/>
    <property type="match status" value="1"/>
</dbReference>
<dbReference type="SUPFAM" id="SSF141571">
    <property type="entry name" value="Pentapeptide repeat-like"/>
    <property type="match status" value="1"/>
</dbReference>
<dbReference type="Proteomes" id="UP000219559">
    <property type="component" value="Unassembled WGS sequence"/>
</dbReference>
<accession>A0A2A4G7A5</accession>
<organism evidence="2 3">
    <name type="scientific">Sediminicola luteus</name>
    <dbReference type="NCBI Taxonomy" id="319238"/>
    <lineage>
        <taxon>Bacteria</taxon>
        <taxon>Pseudomonadati</taxon>
        <taxon>Bacteroidota</taxon>
        <taxon>Flavobacteriia</taxon>
        <taxon>Flavobacteriales</taxon>
        <taxon>Flavobacteriaceae</taxon>
        <taxon>Sediminicola</taxon>
    </lineage>
</organism>
<dbReference type="OrthoDB" id="9813840at2"/>
<feature type="domain" description="Cadherin" evidence="1">
    <location>
        <begin position="59"/>
        <end position="160"/>
    </location>
</feature>
<dbReference type="InterPro" id="IPR035986">
    <property type="entry name" value="PKD_dom_sf"/>
</dbReference>
<dbReference type="Pfam" id="PF03382">
    <property type="entry name" value="DUF285"/>
    <property type="match status" value="1"/>
</dbReference>
<protein>
    <recommendedName>
        <fullName evidence="1">Cadherin domain-containing protein</fullName>
    </recommendedName>
</protein>
<dbReference type="Pfam" id="PF00028">
    <property type="entry name" value="Cadherin"/>
    <property type="match status" value="1"/>
</dbReference>
<evidence type="ECO:0000313" key="2">
    <source>
        <dbReference type="EMBL" id="PCE63834.1"/>
    </source>
</evidence>
<name>A0A2A4G7A5_9FLAO</name>
<dbReference type="InterPro" id="IPR005046">
    <property type="entry name" value="DUF285"/>
</dbReference>
<proteinExistence type="predicted"/>
<dbReference type="SUPFAM" id="SSF49299">
    <property type="entry name" value="PKD domain"/>
    <property type="match status" value="1"/>
</dbReference>
<dbReference type="SUPFAM" id="SSF49313">
    <property type="entry name" value="Cadherin-like"/>
    <property type="match status" value="1"/>
</dbReference>
<dbReference type="InterPro" id="IPR011889">
    <property type="entry name" value="Liste_lipo_26"/>
</dbReference>
<evidence type="ECO:0000259" key="1">
    <source>
        <dbReference type="PROSITE" id="PS50268"/>
    </source>
</evidence>
<dbReference type="CDD" id="cd00146">
    <property type="entry name" value="PKD"/>
    <property type="match status" value="1"/>
</dbReference>
<dbReference type="Gene3D" id="2.60.40.10">
    <property type="entry name" value="Immunoglobulins"/>
    <property type="match status" value="1"/>
</dbReference>
<dbReference type="InterPro" id="IPR002126">
    <property type="entry name" value="Cadherin-like_dom"/>
</dbReference>
<dbReference type="InterPro" id="IPR015919">
    <property type="entry name" value="Cadherin-like_sf"/>
</dbReference>
<evidence type="ECO:0000313" key="3">
    <source>
        <dbReference type="Proteomes" id="UP000219559"/>
    </source>
</evidence>
<dbReference type="RefSeq" id="WP_097442550.1">
    <property type="nucleotide sequence ID" value="NZ_NBWU01000004.1"/>
</dbReference>
<dbReference type="PROSITE" id="PS50268">
    <property type="entry name" value="CADHERIN_2"/>
    <property type="match status" value="1"/>
</dbReference>
<dbReference type="InterPro" id="IPR013783">
    <property type="entry name" value="Ig-like_fold"/>
</dbReference>
<gene>
    <name evidence="2" type="ORF">B7P33_11225</name>
</gene>
<dbReference type="SMART" id="SM00112">
    <property type="entry name" value="CA"/>
    <property type="match status" value="1"/>
</dbReference>
<dbReference type="GO" id="GO:0007156">
    <property type="term" value="P:homophilic cell adhesion via plasma membrane adhesion molecules"/>
    <property type="evidence" value="ECO:0007669"/>
    <property type="project" value="InterPro"/>
</dbReference>
<keyword evidence="3" id="KW-1185">Reference proteome</keyword>
<reference evidence="2 3" key="1">
    <citation type="submission" date="2017-04" db="EMBL/GenBank/DDBJ databases">
        <title>A new member of the family Flavobacteriaceae isolated from ascidians.</title>
        <authorList>
            <person name="Chen L."/>
        </authorList>
    </citation>
    <scope>NUCLEOTIDE SEQUENCE [LARGE SCALE GENOMIC DNA]</scope>
    <source>
        <strain evidence="2 3">HQA918</strain>
    </source>
</reference>
<comment type="caution">
    <text evidence="2">The sequence shown here is derived from an EMBL/GenBank/DDBJ whole genome shotgun (WGS) entry which is preliminary data.</text>
</comment>
<dbReference type="GO" id="GO:0005509">
    <property type="term" value="F:calcium ion binding"/>
    <property type="evidence" value="ECO:0007669"/>
    <property type="project" value="InterPro"/>
</dbReference>
<dbReference type="EMBL" id="NBWU01000004">
    <property type="protein sequence ID" value="PCE63834.1"/>
    <property type="molecule type" value="Genomic_DNA"/>
</dbReference>
<dbReference type="GO" id="GO:0016020">
    <property type="term" value="C:membrane"/>
    <property type="evidence" value="ECO:0007669"/>
    <property type="project" value="InterPro"/>
</dbReference>
<sequence length="491" mass="54474">MSFTNLNLLKRLHLPQRSFFFALLVATVWSCSKDHEEAPTVDPKTEDPTVVEPTNVAPVIANQNFEANEDIEAGSTIGTIVASDAEGDDLNFSITTNSDGLFTLSADGTLSLASGRTLDFENTESHNIVVSVTDGSLTTTATITIHVNDIFEALGLVLEFSISQANTTIVIPIGFTDYTYDFDVHWGDDTMDTGYTANASHTYASPGTYTVSIEGELPHLMLKDTNPITRNSLSKVLQWGNMEWKNMTGMFQGVETFEIVASDTPDLTQVTSMYGMFYGCTHFNSDISNWDVSTITNMGNLFSGVKYFNQDLNSWDVSNVTSLQYTFQNTNDFGNHIKDWDVSSVERFYATFEGSEFNGDISAWDVSSAITMHRMFSGNKLFNQDISGWDISQVTDLRETFDGATSFNQNLGSWAIGRVLTMQNMLNYTAMSTENYMKTLKGWQDYPSTPSNLRVGVYQLKYCNATNGARTYLSNVKGWEFLGDTEDCTGS</sequence>